<reference evidence="1 2" key="1">
    <citation type="journal article" date="2023" name="Microbiol. Resour. Announc.">
        <title>Complete Genome Sequence of Mycobacterium wuenschmanii, a novel Nontuberculous Mycobacterium Isolated from a captive population of Amazon Milk Frogs.</title>
        <authorList>
            <person name="Hicks J."/>
            <person name="Zeineldin M."/>
            <person name="Ward H."/>
            <person name="Wuenschmann A."/>
            <person name="Camp P."/>
            <person name="Farrell D."/>
            <person name="Lehman K."/>
            <person name="Thacker T."/>
            <person name="Cuthbert E."/>
        </authorList>
    </citation>
    <scope>NUCLEOTIDE SEQUENCE [LARGE SCALE GENOMIC DNA]</scope>
    <source>
        <strain evidence="1 2">Wuenschmanii</strain>
    </source>
</reference>
<dbReference type="EMBL" id="CP126981">
    <property type="protein sequence ID" value="WIM87822.1"/>
    <property type="molecule type" value="Genomic_DNA"/>
</dbReference>
<protein>
    <submittedName>
        <fullName evidence="1">TobH protein</fullName>
    </submittedName>
</protein>
<sequence>MNAVQAVIDLDDTEGLLGADRDGLLRAASMAGAHVRAVAAAVDEGALDVLSADDRPRTVIWVAGRGAAETAGSMLAATAGGSAPAPIVTASEAPPWIGPLDVLIVAGDDPGDPALVGAAASGVRRGARVVVAAPFEGPLRDSTAGRVAVLEPRLPIVGDFGLCRYLAAGLAVLGGVDARLRVDLAALADELDAEALRNSASREVFTNPAKALVERILRRRVVLAGDNAATLALARHGSGVLLRAANEVAAATGLADALTALRTGAGPAFVDPTEALFHDEEIDGPLADRLRILLLTLEVERAVVAARVAGFDDVDLVGAEDVPDLQDVPTARPGVQRAEQQLAILALRLEMAAVYLRLVRG</sequence>
<proteinExistence type="predicted"/>
<dbReference type="Proteomes" id="UP001236585">
    <property type="component" value="Chromosome"/>
</dbReference>
<dbReference type="RefSeq" id="WP_285187734.1">
    <property type="nucleotide sequence ID" value="NZ_CP126981.1"/>
</dbReference>
<evidence type="ECO:0000313" key="2">
    <source>
        <dbReference type="Proteomes" id="UP001236585"/>
    </source>
</evidence>
<dbReference type="SUPFAM" id="SSF53697">
    <property type="entry name" value="SIS domain"/>
    <property type="match status" value="1"/>
</dbReference>
<name>A0ABY8VYN3_9MYCO</name>
<keyword evidence="2" id="KW-1185">Reference proteome</keyword>
<dbReference type="InterPro" id="IPR046348">
    <property type="entry name" value="SIS_dom_sf"/>
</dbReference>
<gene>
    <name evidence="1" type="ORF">PT015_23855</name>
</gene>
<organism evidence="1 2">
    <name type="scientific">Candidatus Mycobacterium wuenschmannii</name>
    <dbReference type="NCBI Taxonomy" id="3027808"/>
    <lineage>
        <taxon>Bacteria</taxon>
        <taxon>Bacillati</taxon>
        <taxon>Actinomycetota</taxon>
        <taxon>Actinomycetes</taxon>
        <taxon>Mycobacteriales</taxon>
        <taxon>Mycobacteriaceae</taxon>
        <taxon>Mycobacterium</taxon>
    </lineage>
</organism>
<evidence type="ECO:0000313" key="1">
    <source>
        <dbReference type="EMBL" id="WIM87822.1"/>
    </source>
</evidence>
<accession>A0ABY8VYN3</accession>